<proteinExistence type="predicted"/>
<protein>
    <recommendedName>
        <fullName evidence="3">Tetratricopeptide repeat protein</fullName>
    </recommendedName>
</protein>
<comment type="caution">
    <text evidence="1">The sequence shown here is derived from an EMBL/GenBank/DDBJ whole genome shotgun (WGS) entry which is preliminary data.</text>
</comment>
<evidence type="ECO:0000313" key="2">
    <source>
        <dbReference type="Proteomes" id="UP001500457"/>
    </source>
</evidence>
<evidence type="ECO:0008006" key="3">
    <source>
        <dbReference type="Google" id="ProtNLM"/>
    </source>
</evidence>
<dbReference type="Proteomes" id="UP001500457">
    <property type="component" value="Unassembled WGS sequence"/>
</dbReference>
<dbReference type="SUPFAM" id="SSF81901">
    <property type="entry name" value="HCP-like"/>
    <property type="match status" value="1"/>
</dbReference>
<name>A0ABP9EG71_9PSEU</name>
<accession>A0ABP9EG71</accession>
<dbReference type="EMBL" id="BAABHQ010000006">
    <property type="protein sequence ID" value="GAA4875475.1"/>
    <property type="molecule type" value="Genomic_DNA"/>
</dbReference>
<dbReference type="Gene3D" id="1.25.40.10">
    <property type="entry name" value="Tetratricopeptide repeat domain"/>
    <property type="match status" value="1"/>
</dbReference>
<dbReference type="InterPro" id="IPR011990">
    <property type="entry name" value="TPR-like_helical_dom_sf"/>
</dbReference>
<sequence>MDDLDQQLARRDALSVARLLGREAPHAGDPVGFTATRVRIAALLLAVWATDPEIREALRLVFEAAAPDQRALLALGDIDTWDRDGRPARRWWAQAAAGPDPDLAALGAWRAARADVRGGRRGDALPLLEQASLAGIAEASVLLGRLLERDGDHEGAAAAFRRSRTGEGLLRLAEERLRADDLDGAERELAGFRAAPHRPGAADQRAWEQAIRGEIAFGRGDLDRARGHFEAAGRAPGTWDRRIGLRLAQIAVADADPVFAHHWISRLAEGDDAEAEQARLLRDLHRDLVDEGARRLEQGCDEEEDDW</sequence>
<reference evidence="2" key="1">
    <citation type="journal article" date="2019" name="Int. J. Syst. Evol. Microbiol.">
        <title>The Global Catalogue of Microorganisms (GCM) 10K type strain sequencing project: providing services to taxonomists for standard genome sequencing and annotation.</title>
        <authorList>
            <consortium name="The Broad Institute Genomics Platform"/>
            <consortium name="The Broad Institute Genome Sequencing Center for Infectious Disease"/>
            <person name="Wu L."/>
            <person name="Ma J."/>
        </authorList>
    </citation>
    <scope>NUCLEOTIDE SEQUENCE [LARGE SCALE GENOMIC DNA]</scope>
    <source>
        <strain evidence="2">JCM 17983</strain>
    </source>
</reference>
<keyword evidence="2" id="KW-1185">Reference proteome</keyword>
<gene>
    <name evidence="1" type="ORF">GCM10023203_27050</name>
</gene>
<organism evidence="1 2">
    <name type="scientific">Actinomycetospora straminea</name>
    <dbReference type="NCBI Taxonomy" id="663607"/>
    <lineage>
        <taxon>Bacteria</taxon>
        <taxon>Bacillati</taxon>
        <taxon>Actinomycetota</taxon>
        <taxon>Actinomycetes</taxon>
        <taxon>Pseudonocardiales</taxon>
        <taxon>Pseudonocardiaceae</taxon>
        <taxon>Actinomycetospora</taxon>
    </lineage>
</organism>
<evidence type="ECO:0000313" key="1">
    <source>
        <dbReference type="EMBL" id="GAA4875475.1"/>
    </source>
</evidence>